<dbReference type="AlphaFoldDB" id="A0A6P3X9N0"/>
<dbReference type="GO" id="GO:0004519">
    <property type="term" value="F:endonuclease activity"/>
    <property type="evidence" value="ECO:0007669"/>
    <property type="project" value="InterPro"/>
</dbReference>
<dbReference type="GO" id="GO:0090730">
    <property type="term" value="C:Las1 complex"/>
    <property type="evidence" value="ECO:0007669"/>
    <property type="project" value="InterPro"/>
</dbReference>
<keyword evidence="1" id="KW-1185">Reference proteome</keyword>
<evidence type="ECO:0000313" key="1">
    <source>
        <dbReference type="Proteomes" id="UP000515204"/>
    </source>
</evidence>
<dbReference type="GO" id="GO:0030687">
    <property type="term" value="C:preribosome, large subunit precursor"/>
    <property type="evidence" value="ECO:0007669"/>
    <property type="project" value="TreeGrafter"/>
</dbReference>
<dbReference type="RefSeq" id="XP_014475096.1">
    <property type="nucleotide sequence ID" value="XM_014619610.1"/>
</dbReference>
<dbReference type="PANTHER" id="PTHR15002:SF0">
    <property type="entry name" value="RIBOSOMAL BIOGENESIS PROTEIN LAS1L"/>
    <property type="match status" value="1"/>
</dbReference>
<dbReference type="GO" id="GO:0000460">
    <property type="term" value="P:maturation of 5.8S rRNA"/>
    <property type="evidence" value="ECO:0007669"/>
    <property type="project" value="TreeGrafter"/>
</dbReference>
<reference evidence="2" key="1">
    <citation type="submission" date="2025-08" db="UniProtKB">
        <authorList>
            <consortium name="RefSeq"/>
        </authorList>
    </citation>
    <scope>IDENTIFICATION</scope>
</reference>
<evidence type="ECO:0000313" key="2">
    <source>
        <dbReference type="RefSeq" id="XP_014475096.1"/>
    </source>
</evidence>
<dbReference type="OrthoDB" id="10263222at2759"/>
<accession>A0A6P3X9N0</accession>
<gene>
    <name evidence="2" type="primary">LOC106744673</name>
</gene>
<name>A0A6P3X9N0_DINQU</name>
<proteinExistence type="predicted"/>
<protein>
    <submittedName>
        <fullName evidence="2">Uncharacterized protein LOC106744673 isoform X2</fullName>
    </submittedName>
</protein>
<dbReference type="InterPro" id="IPR007174">
    <property type="entry name" value="Las1"/>
</dbReference>
<dbReference type="Proteomes" id="UP000515204">
    <property type="component" value="Unplaced"/>
</dbReference>
<dbReference type="Pfam" id="PF04031">
    <property type="entry name" value="Las1"/>
    <property type="match status" value="1"/>
</dbReference>
<dbReference type="GO" id="GO:0000470">
    <property type="term" value="P:maturation of LSU-rRNA"/>
    <property type="evidence" value="ECO:0007669"/>
    <property type="project" value="TreeGrafter"/>
</dbReference>
<dbReference type="PANTHER" id="PTHR15002">
    <property type="entry name" value="RIBOSOMAL BIOGENESIS PROTEIN LAS1L"/>
    <property type="match status" value="1"/>
</dbReference>
<sequence>MERIPKLPVGVDSTLSILQVCLRDREWTTKIDNGELPMYCENDLSLMYSTTIMRFLNHVSTIGHTKQVSLFKIAQQLKIPEWIVGLRHNAAHGYELAPLGVLRIAINILLEWLHEEYWAPEALAMEQLCTKEDDTLEVESDNTQAFKDLIELWTSVGLYIHAGYQLVSDIPDTELQITLQDLRTYVLSQRNRSLDDDKDEHMQVDKRNIENEKKYDLKATVQALLLSEISAYLSKNLSVHKQGDTICKVLCENGTFLPNSDIMHIFLRKGRRKISSGRKFIPTNMLQFWKDIIILLHKNNLLKALIFKLLNILDEEHEIKERKIFAALWINTIVYSFIQLDIAQNVCRTMEYNLDESGKQLSTKVLIQRVMIYVHGKYSYLQNVLWIDVSSTIPCFLFDINFVSKFLLRANEFSAEVIQSLLKFVKPKIDANTEKHLLNLLEIYIFKKCDDDNNQNIGEKIYTVDDLRVNSVENEVPEEERSEKKTCLLADQVIRNLQWRPALDTYQWDRYPIGLLPWQDSLGSLEPLKPKLPKHSASVLESQIVPGIVNTKNLKMESRINWDNVLRKKKEKRKRDEDDNTDVIMNRALEVVKRHK</sequence>
<organism evidence="1 2">
    <name type="scientific">Dinoponera quadriceps</name>
    <name type="common">South American ant</name>
    <dbReference type="NCBI Taxonomy" id="609295"/>
    <lineage>
        <taxon>Eukaryota</taxon>
        <taxon>Metazoa</taxon>
        <taxon>Ecdysozoa</taxon>
        <taxon>Arthropoda</taxon>
        <taxon>Hexapoda</taxon>
        <taxon>Insecta</taxon>
        <taxon>Pterygota</taxon>
        <taxon>Neoptera</taxon>
        <taxon>Endopterygota</taxon>
        <taxon>Hymenoptera</taxon>
        <taxon>Apocrita</taxon>
        <taxon>Aculeata</taxon>
        <taxon>Formicoidea</taxon>
        <taxon>Formicidae</taxon>
        <taxon>Ponerinae</taxon>
        <taxon>Ponerini</taxon>
        <taxon>Dinoponera</taxon>
    </lineage>
</organism>
<dbReference type="GeneID" id="106744673"/>